<protein>
    <submittedName>
        <fullName evidence="2">DUF523 and DUF1722 domain-containing protein</fullName>
    </submittedName>
</protein>
<dbReference type="AlphaFoldDB" id="A0A347TMK4"/>
<dbReference type="InterPro" id="IPR013560">
    <property type="entry name" value="DUF1722"/>
</dbReference>
<evidence type="ECO:0000313" key="4">
    <source>
        <dbReference type="Proteomes" id="UP000224740"/>
    </source>
</evidence>
<keyword evidence="4" id="KW-1185">Reference proteome</keyword>
<dbReference type="EMBL" id="CP032101">
    <property type="protein sequence ID" value="AXX87832.1"/>
    <property type="molecule type" value="Genomic_DNA"/>
</dbReference>
<sequence>MLLAVSSCLLGNNVRYDGSNQMNKFVLKTLSEYAQFVSFCPEHLAMGTPRETIRIISEKEKDLELKTVFSKEDVTTKVLEASKKEIDNLKKQEICGIILKSKSPSCGLGSTKYYENGMPQGKKDGVFAAMCKEKFKYLPIEEEARLNDAWLRENFIMQIFAYSDVEELSKDITKFKELVEFHTSYKYLLQSKNEVLYRELGNIVANHEKKSLQEVMGEYKELFKQTIATKSKISKTVNVLEHMVGFFKKDLTSQEKIELKDLIAQYKEKIIPLITVIALIKMFSVKYEKEFLLKQKFLHPYPDKLALRSDINSGK</sequence>
<dbReference type="KEGG" id="amar:AMRN_2117"/>
<dbReference type="Proteomes" id="UP000224740">
    <property type="component" value="Unassembled WGS sequence"/>
</dbReference>
<evidence type="ECO:0000259" key="1">
    <source>
        <dbReference type="Pfam" id="PF08349"/>
    </source>
</evidence>
<dbReference type="InterPro" id="IPR007553">
    <property type="entry name" value="2-thiour_desulf"/>
</dbReference>
<organism evidence="2 5">
    <name type="scientific">Malaciobacter marinus</name>
    <dbReference type="NCBI Taxonomy" id="505249"/>
    <lineage>
        <taxon>Bacteria</taxon>
        <taxon>Pseudomonadati</taxon>
        <taxon>Campylobacterota</taxon>
        <taxon>Epsilonproteobacteria</taxon>
        <taxon>Campylobacterales</taxon>
        <taxon>Arcobacteraceae</taxon>
        <taxon>Malaciobacter</taxon>
    </lineage>
</organism>
<accession>A0A347TMK4</accession>
<proteinExistence type="predicted"/>
<evidence type="ECO:0000313" key="3">
    <source>
        <dbReference type="EMBL" id="PHO16115.1"/>
    </source>
</evidence>
<feature type="domain" description="DUF1722" evidence="1">
    <location>
        <begin position="186"/>
        <end position="302"/>
    </location>
</feature>
<name>A0A347TMK4_9BACT</name>
<reference evidence="3" key="2">
    <citation type="submission" date="2017-09" db="EMBL/GenBank/DDBJ databases">
        <authorList>
            <person name="Perez-Cataluna A."/>
            <person name="Figueras M.J."/>
            <person name="Salas-Masso N."/>
        </authorList>
    </citation>
    <scope>NUCLEOTIDE SEQUENCE</scope>
    <source>
        <strain evidence="3">CECT 7727</strain>
    </source>
</reference>
<dbReference type="Pfam" id="PF08349">
    <property type="entry name" value="DUF1722"/>
    <property type="match status" value="1"/>
</dbReference>
<evidence type="ECO:0000313" key="5">
    <source>
        <dbReference type="Proteomes" id="UP000264693"/>
    </source>
</evidence>
<dbReference type="PANTHER" id="PTHR30087">
    <property type="entry name" value="INNER MEMBRANE PROTEIN"/>
    <property type="match status" value="1"/>
</dbReference>
<reference evidence="4" key="1">
    <citation type="submission" date="2017-09" db="EMBL/GenBank/DDBJ databases">
        <title>Arcobacter canalis sp. nov., a new species isolated from a water canal contaminated with urban sewage.</title>
        <authorList>
            <person name="Perez-Cataluna A."/>
            <person name="Salas-Masso N."/>
            <person name="Figueras M.J."/>
        </authorList>
    </citation>
    <scope>NUCLEOTIDE SEQUENCE [LARGE SCALE GENOMIC DNA]</scope>
    <source>
        <strain evidence="4">CECT 7727</strain>
    </source>
</reference>
<evidence type="ECO:0000313" key="2">
    <source>
        <dbReference type="EMBL" id="AXX87832.1"/>
    </source>
</evidence>
<dbReference type="Pfam" id="PF04463">
    <property type="entry name" value="2-thiour_desulf"/>
    <property type="match status" value="1"/>
</dbReference>
<dbReference type="RefSeq" id="WP_099310335.1">
    <property type="nucleotide sequence ID" value="NZ_CP032101.1"/>
</dbReference>
<dbReference type="PANTHER" id="PTHR30087:SF0">
    <property type="entry name" value="INNER MEMBRANE PROTEIN"/>
    <property type="match status" value="1"/>
</dbReference>
<dbReference type="Proteomes" id="UP000264693">
    <property type="component" value="Chromosome"/>
</dbReference>
<dbReference type="EMBL" id="NXAO01000014">
    <property type="protein sequence ID" value="PHO16115.1"/>
    <property type="molecule type" value="Genomic_DNA"/>
</dbReference>
<reference evidence="2 5" key="3">
    <citation type="submission" date="2018-08" db="EMBL/GenBank/DDBJ databases">
        <title>Complete genome of the Arcobacter marinus type strain JCM 15502.</title>
        <authorList>
            <person name="Miller W.G."/>
            <person name="Yee E."/>
            <person name="Huynh S."/>
            <person name="Parker C.T."/>
        </authorList>
    </citation>
    <scope>NUCLEOTIDE SEQUENCE [LARGE SCALE GENOMIC DNA]</scope>
    <source>
        <strain evidence="2 5">JCM 15502</strain>
    </source>
</reference>
<gene>
    <name evidence="2" type="ORF">AMRN_2117</name>
    <name evidence="3" type="ORF">CPH92_03165</name>
</gene>